<reference evidence="2" key="1">
    <citation type="submission" date="2023-10" db="EMBL/GenBank/DDBJ databases">
        <authorList>
            <person name="Chen Y."/>
            <person name="Shah S."/>
            <person name="Dougan E. K."/>
            <person name="Thang M."/>
            <person name="Chan C."/>
        </authorList>
    </citation>
    <scope>NUCLEOTIDE SEQUENCE [LARGE SCALE GENOMIC DNA]</scope>
</reference>
<comment type="caution">
    <text evidence="2">The sequence shown here is derived from an EMBL/GenBank/DDBJ whole genome shotgun (WGS) entry which is preliminary data.</text>
</comment>
<evidence type="ECO:0000313" key="2">
    <source>
        <dbReference type="EMBL" id="CAK0872228.1"/>
    </source>
</evidence>
<feature type="non-terminal residue" evidence="2">
    <location>
        <position position="99"/>
    </location>
</feature>
<organism evidence="2 3">
    <name type="scientific">Prorocentrum cordatum</name>
    <dbReference type="NCBI Taxonomy" id="2364126"/>
    <lineage>
        <taxon>Eukaryota</taxon>
        <taxon>Sar</taxon>
        <taxon>Alveolata</taxon>
        <taxon>Dinophyceae</taxon>
        <taxon>Prorocentrales</taxon>
        <taxon>Prorocentraceae</taxon>
        <taxon>Prorocentrum</taxon>
    </lineage>
</organism>
<dbReference type="EMBL" id="CAUYUJ010017148">
    <property type="protein sequence ID" value="CAK0872228.1"/>
    <property type="molecule type" value="Genomic_DNA"/>
</dbReference>
<protein>
    <submittedName>
        <fullName evidence="2">Uncharacterized protein</fullName>
    </submittedName>
</protein>
<feature type="compositionally biased region" description="Low complexity" evidence="1">
    <location>
        <begin position="30"/>
        <end position="44"/>
    </location>
</feature>
<evidence type="ECO:0000313" key="3">
    <source>
        <dbReference type="Proteomes" id="UP001189429"/>
    </source>
</evidence>
<keyword evidence="3" id="KW-1185">Reference proteome</keyword>
<gene>
    <name evidence="2" type="ORF">PCOR1329_LOCUS57760</name>
</gene>
<proteinExistence type="predicted"/>
<name>A0ABN9VGC3_9DINO</name>
<feature type="compositionally biased region" description="Basic and acidic residues" evidence="1">
    <location>
        <begin position="12"/>
        <end position="21"/>
    </location>
</feature>
<evidence type="ECO:0000256" key="1">
    <source>
        <dbReference type="SAM" id="MobiDB-lite"/>
    </source>
</evidence>
<dbReference type="Proteomes" id="UP001189429">
    <property type="component" value="Unassembled WGS sequence"/>
</dbReference>
<feature type="region of interest" description="Disordered" evidence="1">
    <location>
        <begin position="1"/>
        <end position="44"/>
    </location>
</feature>
<accession>A0ABN9VGC3</accession>
<feature type="region of interest" description="Disordered" evidence="1">
    <location>
        <begin position="60"/>
        <end position="99"/>
    </location>
</feature>
<sequence length="99" mass="10999">SRLLPARRPGKGPRETARDDTTPPPRVLRRVWGPPIPGRRGPPAWRTARAMTCLGRIVEDMCGGPRSRESPGSARRLRDPSDTWVPGNPGRLESHYALK</sequence>
<feature type="non-terminal residue" evidence="2">
    <location>
        <position position="1"/>
    </location>
</feature>